<dbReference type="GO" id="GO:0030288">
    <property type="term" value="C:outer membrane-bounded periplasmic space"/>
    <property type="evidence" value="ECO:0007669"/>
    <property type="project" value="TreeGrafter"/>
</dbReference>
<protein>
    <submittedName>
        <fullName evidence="6">LPS export ABC transporter periplasmic protein LptC</fullName>
    </submittedName>
</protein>
<evidence type="ECO:0000313" key="6">
    <source>
        <dbReference type="EMBL" id="OGF13494.1"/>
    </source>
</evidence>
<dbReference type="PANTHER" id="PTHR37481:SF1">
    <property type="entry name" value="LIPOPOLYSACCHARIDE EXPORT SYSTEM PROTEIN LPTC"/>
    <property type="match status" value="1"/>
</dbReference>
<dbReference type="GO" id="GO:0017089">
    <property type="term" value="F:glycolipid transfer activity"/>
    <property type="evidence" value="ECO:0007669"/>
    <property type="project" value="TreeGrafter"/>
</dbReference>
<accession>A0A1F5RGM3</accession>
<evidence type="ECO:0000256" key="5">
    <source>
        <dbReference type="ARBA" id="ARBA00023136"/>
    </source>
</evidence>
<name>A0A1F5RGM3_9BACT</name>
<dbReference type="InterPro" id="IPR052363">
    <property type="entry name" value="LPS_export_LptC"/>
</dbReference>
<evidence type="ECO:0000313" key="7">
    <source>
        <dbReference type="Proteomes" id="UP000177230"/>
    </source>
</evidence>
<evidence type="ECO:0000256" key="1">
    <source>
        <dbReference type="ARBA" id="ARBA00022475"/>
    </source>
</evidence>
<reference evidence="6 7" key="1">
    <citation type="journal article" date="2016" name="Nat. Commun.">
        <title>Thousands of microbial genomes shed light on interconnected biogeochemical processes in an aquifer system.</title>
        <authorList>
            <person name="Anantharaman K."/>
            <person name="Brown C.T."/>
            <person name="Hug L.A."/>
            <person name="Sharon I."/>
            <person name="Castelle C.J."/>
            <person name="Probst A.J."/>
            <person name="Thomas B.C."/>
            <person name="Singh A."/>
            <person name="Wilkins M.J."/>
            <person name="Karaoz U."/>
            <person name="Brodie E.L."/>
            <person name="Williams K.H."/>
            <person name="Hubbard S.S."/>
            <person name="Banfield J.F."/>
        </authorList>
    </citation>
    <scope>NUCLEOTIDE SEQUENCE [LARGE SCALE GENOMIC DNA]</scope>
</reference>
<dbReference type="InterPro" id="IPR026265">
    <property type="entry name" value="LptC"/>
</dbReference>
<keyword evidence="3" id="KW-0812">Transmembrane</keyword>
<evidence type="ECO:0000256" key="3">
    <source>
        <dbReference type="ARBA" id="ARBA00022692"/>
    </source>
</evidence>
<keyword evidence="2" id="KW-0997">Cell inner membrane</keyword>
<dbReference type="Pfam" id="PF06835">
    <property type="entry name" value="LptC"/>
    <property type="match status" value="1"/>
</dbReference>
<evidence type="ECO:0000256" key="2">
    <source>
        <dbReference type="ARBA" id="ARBA00022519"/>
    </source>
</evidence>
<organism evidence="6 7">
    <name type="scientific">Candidatus Edwardsbacteria bacterium GWF2_54_11</name>
    <dbReference type="NCBI Taxonomy" id="1817851"/>
    <lineage>
        <taxon>Bacteria</taxon>
        <taxon>Candidatus Edwardsiibacteriota</taxon>
    </lineage>
</organism>
<evidence type="ECO:0000256" key="4">
    <source>
        <dbReference type="ARBA" id="ARBA00022989"/>
    </source>
</evidence>
<comment type="caution">
    <text evidence="6">The sequence shown here is derived from an EMBL/GenBank/DDBJ whole genome shotgun (WGS) entry which is preliminary data.</text>
</comment>
<dbReference type="InterPro" id="IPR010664">
    <property type="entry name" value="LipoPS_assembly_LptC-rel"/>
</dbReference>
<dbReference type="Gene3D" id="2.60.450.10">
    <property type="entry name" value="Lipopolysaccharide (LPS) transport protein A like domain"/>
    <property type="match status" value="1"/>
</dbReference>
<dbReference type="GO" id="GO:0015221">
    <property type="term" value="F:lipopolysaccharide transmembrane transporter activity"/>
    <property type="evidence" value="ECO:0007669"/>
    <property type="project" value="InterPro"/>
</dbReference>
<dbReference type="Proteomes" id="UP000177230">
    <property type="component" value="Unassembled WGS sequence"/>
</dbReference>
<proteinExistence type="predicted"/>
<dbReference type="NCBIfam" id="TIGR04409">
    <property type="entry name" value="LptC_YrbK"/>
    <property type="match status" value="1"/>
</dbReference>
<keyword evidence="5" id="KW-0472">Membrane</keyword>
<dbReference type="GO" id="GO:0005886">
    <property type="term" value="C:plasma membrane"/>
    <property type="evidence" value="ECO:0007669"/>
    <property type="project" value="InterPro"/>
</dbReference>
<gene>
    <name evidence="6" type="ORF">A2024_11250</name>
</gene>
<keyword evidence="1" id="KW-1003">Cell membrane</keyword>
<dbReference type="EMBL" id="MFFM01000016">
    <property type="protein sequence ID" value="OGF13494.1"/>
    <property type="molecule type" value="Genomic_DNA"/>
</dbReference>
<dbReference type="PANTHER" id="PTHR37481">
    <property type="entry name" value="LIPOPOLYSACCHARIDE EXPORT SYSTEM PROTEIN LPTC"/>
    <property type="match status" value="1"/>
</dbReference>
<dbReference type="AlphaFoldDB" id="A0A1F5RGM3"/>
<sequence>MSLILLAGCGTKDQPARIQPVQGRTPSQTIVDFNLIETILGRRSWVLRADQADTYDQSQEVDLRKLDIDFYKTGTDSVNATLTADFGKVNMASRDMEASRNVRMVTSDSLVLTTDHLTWNNDTKKLFTESAIRLEKGTDWLTGDGLEASSDLKEIQIKRNVRGQKDLLNIER</sequence>
<keyword evidence="4" id="KW-1133">Transmembrane helix</keyword>